<dbReference type="OrthoDB" id="10369410at2759"/>
<dbReference type="EMBL" id="JAAMPC010000005">
    <property type="protein sequence ID" value="KAG2311324.1"/>
    <property type="molecule type" value="Genomic_DNA"/>
</dbReference>
<keyword evidence="2" id="KW-1185">Reference proteome</keyword>
<dbReference type="AlphaFoldDB" id="A0A8X7VH49"/>
<dbReference type="Proteomes" id="UP000886595">
    <property type="component" value="Unassembled WGS sequence"/>
</dbReference>
<comment type="caution">
    <text evidence="1">The sequence shown here is derived from an EMBL/GenBank/DDBJ whole genome shotgun (WGS) entry which is preliminary data.</text>
</comment>
<evidence type="ECO:0000313" key="1">
    <source>
        <dbReference type="EMBL" id="KAG2311324.1"/>
    </source>
</evidence>
<protein>
    <submittedName>
        <fullName evidence="1">Uncharacterized protein</fullName>
    </submittedName>
</protein>
<proteinExistence type="predicted"/>
<evidence type="ECO:0000313" key="2">
    <source>
        <dbReference type="Proteomes" id="UP000886595"/>
    </source>
</evidence>
<organism evidence="1 2">
    <name type="scientific">Brassica carinata</name>
    <name type="common">Ethiopian mustard</name>
    <name type="synonym">Abyssinian cabbage</name>
    <dbReference type="NCBI Taxonomy" id="52824"/>
    <lineage>
        <taxon>Eukaryota</taxon>
        <taxon>Viridiplantae</taxon>
        <taxon>Streptophyta</taxon>
        <taxon>Embryophyta</taxon>
        <taxon>Tracheophyta</taxon>
        <taxon>Spermatophyta</taxon>
        <taxon>Magnoliopsida</taxon>
        <taxon>eudicotyledons</taxon>
        <taxon>Gunneridae</taxon>
        <taxon>Pentapetalae</taxon>
        <taxon>rosids</taxon>
        <taxon>malvids</taxon>
        <taxon>Brassicales</taxon>
        <taxon>Brassicaceae</taxon>
        <taxon>Brassiceae</taxon>
        <taxon>Brassica</taxon>
    </lineage>
</organism>
<reference evidence="1 2" key="1">
    <citation type="submission" date="2020-02" db="EMBL/GenBank/DDBJ databases">
        <authorList>
            <person name="Ma Q."/>
            <person name="Huang Y."/>
            <person name="Song X."/>
            <person name="Pei D."/>
        </authorList>
    </citation>
    <scope>NUCLEOTIDE SEQUENCE [LARGE SCALE GENOMIC DNA]</scope>
    <source>
        <strain evidence="1">Sxm20200214</strain>
        <tissue evidence="1">Leaf</tissue>
    </source>
</reference>
<gene>
    <name evidence="1" type="ORF">Bca52824_022881</name>
</gene>
<accession>A0A8X7VH49</accession>
<name>A0A8X7VH49_BRACI</name>
<sequence>MGRAVDLSRSRGADGLKGSVFAEYGLLGREISVEMRYWLNDGESDMVDTGAAPVEIVTDTDFRIFKALHRADKSVNLFVTFRERVAGEMIFLRSERTKTSPMNATVGAPEEDDVVLM</sequence>